<organism evidence="2 3">
    <name type="scientific">Ascobolus immersus RN42</name>
    <dbReference type="NCBI Taxonomy" id="1160509"/>
    <lineage>
        <taxon>Eukaryota</taxon>
        <taxon>Fungi</taxon>
        <taxon>Dikarya</taxon>
        <taxon>Ascomycota</taxon>
        <taxon>Pezizomycotina</taxon>
        <taxon>Pezizomycetes</taxon>
        <taxon>Pezizales</taxon>
        <taxon>Ascobolaceae</taxon>
        <taxon>Ascobolus</taxon>
    </lineage>
</organism>
<accession>A0A3N4ITK6</accession>
<evidence type="ECO:0000313" key="2">
    <source>
        <dbReference type="EMBL" id="RPA88058.1"/>
    </source>
</evidence>
<proteinExistence type="predicted"/>
<dbReference type="Proteomes" id="UP000275078">
    <property type="component" value="Unassembled WGS sequence"/>
</dbReference>
<feature type="region of interest" description="Disordered" evidence="1">
    <location>
        <begin position="1"/>
        <end position="61"/>
    </location>
</feature>
<dbReference type="STRING" id="1160509.A0A3N4ITK6"/>
<evidence type="ECO:0000256" key="1">
    <source>
        <dbReference type="SAM" id="MobiDB-lite"/>
    </source>
</evidence>
<protein>
    <submittedName>
        <fullName evidence="2">Uncharacterized protein</fullName>
    </submittedName>
</protein>
<reference evidence="2 3" key="1">
    <citation type="journal article" date="2018" name="Nat. Ecol. Evol.">
        <title>Pezizomycetes genomes reveal the molecular basis of ectomycorrhizal truffle lifestyle.</title>
        <authorList>
            <person name="Murat C."/>
            <person name="Payen T."/>
            <person name="Noel B."/>
            <person name="Kuo A."/>
            <person name="Morin E."/>
            <person name="Chen J."/>
            <person name="Kohler A."/>
            <person name="Krizsan K."/>
            <person name="Balestrini R."/>
            <person name="Da Silva C."/>
            <person name="Montanini B."/>
            <person name="Hainaut M."/>
            <person name="Levati E."/>
            <person name="Barry K.W."/>
            <person name="Belfiori B."/>
            <person name="Cichocki N."/>
            <person name="Clum A."/>
            <person name="Dockter R.B."/>
            <person name="Fauchery L."/>
            <person name="Guy J."/>
            <person name="Iotti M."/>
            <person name="Le Tacon F."/>
            <person name="Lindquist E.A."/>
            <person name="Lipzen A."/>
            <person name="Malagnac F."/>
            <person name="Mello A."/>
            <person name="Molinier V."/>
            <person name="Miyauchi S."/>
            <person name="Poulain J."/>
            <person name="Riccioni C."/>
            <person name="Rubini A."/>
            <person name="Sitrit Y."/>
            <person name="Splivallo R."/>
            <person name="Traeger S."/>
            <person name="Wang M."/>
            <person name="Zifcakova L."/>
            <person name="Wipf D."/>
            <person name="Zambonelli A."/>
            <person name="Paolocci F."/>
            <person name="Nowrousian M."/>
            <person name="Ottonello S."/>
            <person name="Baldrian P."/>
            <person name="Spatafora J.W."/>
            <person name="Henrissat B."/>
            <person name="Nagy L.G."/>
            <person name="Aury J.M."/>
            <person name="Wincker P."/>
            <person name="Grigoriev I.V."/>
            <person name="Bonfante P."/>
            <person name="Martin F.M."/>
        </authorList>
    </citation>
    <scope>NUCLEOTIDE SEQUENCE [LARGE SCALE GENOMIC DNA]</scope>
    <source>
        <strain evidence="2 3">RN42</strain>
    </source>
</reference>
<dbReference type="EMBL" id="ML119645">
    <property type="protein sequence ID" value="RPA88058.1"/>
    <property type="molecule type" value="Genomic_DNA"/>
</dbReference>
<gene>
    <name evidence="2" type="ORF">BJ508DRAFT_320166</name>
</gene>
<evidence type="ECO:0000313" key="3">
    <source>
        <dbReference type="Proteomes" id="UP000275078"/>
    </source>
</evidence>
<sequence length="587" mass="64560">MAIWPPSPLRLPTASHHNTPHNAPHALQNGSPQPISIQGRQKSIRKRSQGRLRSVSDDEGPSVAVIDEARPTKRLDDAGTKHEYIEMLATGSLTPTQLEQNVALASQAEKIDSITTREFLRTYHPVLSRVGLVGMFTFRNDDPVWYVFDPMVATSRTIGGRPLHLMPKPITPIHCYHISTDPLDQLIDPKRNLGDELLRKLRAIFPKTRAAVVYSSGFIGLSMDRDALIEAVETDIYWPATVGGLKVGMEVATVVWSSKIATTPDANPFTTVQAALGLRLRFHNGEEVLTGATHAFVTGNKGPNLQNPYSSKNMFKMLGISLANLKPVQALARTPAVAWCLNHLYDINPLGKKVYLGKSVKFLGTVTKTFDSPSSGIPYPAGYNHALSFITNDNGLPEMVAPPKMPILERRFADPESVLDGSPVFTMIHQLIQGHKFRAMPGTVLGMEVREEVVDGIRYDWGLVDAHKVTRSLLWRTILKDDTGYSVEGASGCVLASGNPTDLTAKAICFQNFEVPFPIPMHALAVEPASMADCRGVCRYKAGFFLPEEVMIAEIVIDRTKAESWNGRHNAVGLQPGRERQVNSNLV</sequence>
<dbReference type="AlphaFoldDB" id="A0A3N4ITK6"/>
<dbReference type="OrthoDB" id="3009558at2759"/>
<name>A0A3N4ITK6_ASCIM</name>
<feature type="compositionally biased region" description="Polar residues" evidence="1">
    <location>
        <begin position="28"/>
        <end position="41"/>
    </location>
</feature>
<keyword evidence="3" id="KW-1185">Reference proteome</keyword>